<organism evidence="2 3">
    <name type="scientific">Microbacterium hominis</name>
    <dbReference type="NCBI Taxonomy" id="162426"/>
    <lineage>
        <taxon>Bacteria</taxon>
        <taxon>Bacillati</taxon>
        <taxon>Actinomycetota</taxon>
        <taxon>Actinomycetes</taxon>
        <taxon>Micrococcales</taxon>
        <taxon>Microbacteriaceae</taxon>
        <taxon>Microbacterium</taxon>
    </lineage>
</organism>
<dbReference type="RefSeq" id="WP_172989017.1">
    <property type="nucleotide sequence ID" value="NZ_CP054038.1"/>
</dbReference>
<feature type="region of interest" description="Disordered" evidence="1">
    <location>
        <begin position="861"/>
        <end position="911"/>
    </location>
</feature>
<dbReference type="EMBL" id="CP054038">
    <property type="protein sequence ID" value="QKJ18576.1"/>
    <property type="molecule type" value="Genomic_DNA"/>
</dbReference>
<dbReference type="Proteomes" id="UP000502498">
    <property type="component" value="Chromosome"/>
</dbReference>
<name>A0A7D4QGY8_9MICO</name>
<evidence type="ECO:0000313" key="3">
    <source>
        <dbReference type="Proteomes" id="UP000502498"/>
    </source>
</evidence>
<accession>A0A7D4QGY8</accession>
<evidence type="ECO:0000313" key="2">
    <source>
        <dbReference type="EMBL" id="QKJ18576.1"/>
    </source>
</evidence>
<protein>
    <submittedName>
        <fullName evidence="2">Uncharacterized protein</fullName>
    </submittedName>
</protein>
<gene>
    <name evidence="2" type="ORF">HQM25_03700</name>
</gene>
<evidence type="ECO:0000256" key="1">
    <source>
        <dbReference type="SAM" id="MobiDB-lite"/>
    </source>
</evidence>
<proteinExistence type="predicted"/>
<dbReference type="AlphaFoldDB" id="A0A7D4QGY8"/>
<sequence>MATISTGGGSSAVAASAHAACARFRGTDPLITGRPRRKLAAEIGFEDLGVGIPEARWMRAMTFERLVRDKAFASRVTTSAVGELGLDRPTSVVTLDVRVDAEKTASALSAAHDRAVRKGEATLIHQPALPFPGFEGKDATEVKPDYVVVASKAGSGGSGSWLIVGDAKDYERVRSRIDDGRMLKGFLQVALGAEAFQAWSRVPDNMTVHTHGILAVPRNAFLQPMAVVEDLRDHREEVRMRVAERRAEAEAAQLEEDDALSDYVAHLTATFDPATCTTCNMFSFCREELRKSDDPDDLLVEIGIDPAMRAHLRPLIADPEAQVPAPESIVAMVRATIAGTAVHTGQRRIDAAGLPGTINVVLAKSDAAALGVHGIGIQRVTASGRGEWKFETFANPQAPETRRNVMRHLGVAIEDALRDQRKANPTAPSPIHLVVPDAATADVLTSIADNLAGVELSRLRWERDLDQHRPALTWDGEPAEVPRPLRETARTAVSFLLEEDRARALSVRCPIIDLRTVLSRHIIAGGPAVNALRLDYVVEWAASSKPIDHRAYGDSIEQNEYTPGARLTKTRSDALHQALAGVAPRGRSRGVDPDPALHDRLTREELQYKAEVLDVALDALEPLEVSELRQAYRAVEGDAQAVWRRRLSLNASDLVRFGRTYRRWRNSLVRVIEADAACHDQLLALANPSAAAEMATDAGTRHIAHATVLSVDPLEIAIDSRRIVAGSKIVLLHLNGEPCVEGVGASVTLTAGAFTIEGLSIGALTRDGIDEARPEREFRWMPKIAAHLAPGDQLVVANVDWFASAPWSKRLNLARPPADEYGAPKVDCTRDSYAQDPEAHKWCCKSHVANESEFSDQLAERRARGELNPEAWPPVRDLDGFEVSPGGLPEGDATRTPSVQPPVDVTLDDVE</sequence>
<reference evidence="2 3" key="1">
    <citation type="submission" date="2020-05" db="EMBL/GenBank/DDBJ databases">
        <title>Strain PA2F3 complete genome.</title>
        <authorList>
            <person name="Kim Y.-S."/>
            <person name="Kim S.-J."/>
            <person name="Jung H.-k."/>
            <person name="Kim S.-E."/>
            <person name="Kim K.-H."/>
        </authorList>
    </citation>
    <scope>NUCLEOTIDE SEQUENCE [LARGE SCALE GENOMIC DNA]</scope>
    <source>
        <strain evidence="2 3">PA2F3</strain>
    </source>
</reference>